<evidence type="ECO:0000256" key="1">
    <source>
        <dbReference type="ARBA" id="ARBA00004651"/>
    </source>
</evidence>
<feature type="transmembrane region" description="Helical" evidence="13">
    <location>
        <begin position="129"/>
        <end position="146"/>
    </location>
</feature>
<dbReference type="SFLD" id="SFLDS00052">
    <property type="entry name" value="Ferric_Reductase_Domain"/>
    <property type="match status" value="1"/>
</dbReference>
<dbReference type="InterPro" id="IPR013112">
    <property type="entry name" value="FAD-bd_8"/>
</dbReference>
<comment type="catalytic activity">
    <reaction evidence="12">
        <text>2 a Fe(II)-siderophore + NADP(+) + H(+) = 2 a Fe(III)-siderophore + NADPH</text>
        <dbReference type="Rhea" id="RHEA:28795"/>
        <dbReference type="Rhea" id="RHEA-COMP:11342"/>
        <dbReference type="Rhea" id="RHEA-COMP:11344"/>
        <dbReference type="ChEBI" id="CHEBI:15378"/>
        <dbReference type="ChEBI" id="CHEBI:29033"/>
        <dbReference type="ChEBI" id="CHEBI:29034"/>
        <dbReference type="ChEBI" id="CHEBI:57783"/>
        <dbReference type="ChEBI" id="CHEBI:58349"/>
        <dbReference type="EC" id="1.16.1.9"/>
    </reaction>
</comment>
<dbReference type="InterPro" id="IPR039261">
    <property type="entry name" value="FNR_nucleotide-bd"/>
</dbReference>
<reference evidence="15" key="1">
    <citation type="submission" date="2023-10" db="EMBL/GenBank/DDBJ databases">
        <authorList>
            <person name="Hackl T."/>
        </authorList>
    </citation>
    <scope>NUCLEOTIDE SEQUENCE</scope>
</reference>
<feature type="transmembrane region" description="Helical" evidence="13">
    <location>
        <begin position="40"/>
        <end position="59"/>
    </location>
</feature>
<evidence type="ECO:0000256" key="5">
    <source>
        <dbReference type="ARBA" id="ARBA00022475"/>
    </source>
</evidence>
<dbReference type="GO" id="GO:0006879">
    <property type="term" value="P:intracellular iron ion homeostasis"/>
    <property type="evidence" value="ECO:0007669"/>
    <property type="project" value="TreeGrafter"/>
</dbReference>
<dbReference type="GO" id="GO:0005886">
    <property type="term" value="C:plasma membrane"/>
    <property type="evidence" value="ECO:0007669"/>
    <property type="project" value="UniProtKB-SubCell"/>
</dbReference>
<keyword evidence="16" id="KW-1185">Reference proteome</keyword>
<protein>
    <recommendedName>
        <fullName evidence="3">ferric-chelate reductase (NADPH)</fullName>
        <ecNumber evidence="3">1.16.1.9</ecNumber>
    </recommendedName>
</protein>
<dbReference type="Pfam" id="PF08022">
    <property type="entry name" value="FAD_binding_8"/>
    <property type="match status" value="1"/>
</dbReference>
<evidence type="ECO:0000259" key="14">
    <source>
        <dbReference type="PROSITE" id="PS51384"/>
    </source>
</evidence>
<evidence type="ECO:0000256" key="11">
    <source>
        <dbReference type="ARBA" id="ARBA00023136"/>
    </source>
</evidence>
<name>A0AAI8YFN8_9PEZI</name>
<dbReference type="GO" id="GO:0052851">
    <property type="term" value="F:ferric-chelate reductase (NADPH) activity"/>
    <property type="evidence" value="ECO:0007669"/>
    <property type="project" value="UniProtKB-EC"/>
</dbReference>
<feature type="transmembrane region" description="Helical" evidence="13">
    <location>
        <begin position="200"/>
        <end position="221"/>
    </location>
</feature>
<feature type="transmembrane region" description="Helical" evidence="13">
    <location>
        <begin position="167"/>
        <end position="188"/>
    </location>
</feature>
<dbReference type="Gene3D" id="3.40.50.80">
    <property type="entry name" value="Nucleotide-binding domain of ferredoxin-NADP reductase (FNR) module"/>
    <property type="match status" value="1"/>
</dbReference>
<keyword evidence="9" id="KW-0560">Oxidoreductase</keyword>
<dbReference type="SUPFAM" id="SSF63380">
    <property type="entry name" value="Riboflavin synthase domain-like"/>
    <property type="match status" value="1"/>
</dbReference>
<dbReference type="Pfam" id="PF08030">
    <property type="entry name" value="NAD_binding_6"/>
    <property type="match status" value="1"/>
</dbReference>
<dbReference type="InterPro" id="IPR017927">
    <property type="entry name" value="FAD-bd_FR_type"/>
</dbReference>
<evidence type="ECO:0000256" key="10">
    <source>
        <dbReference type="ARBA" id="ARBA00023065"/>
    </source>
</evidence>
<dbReference type="SFLD" id="SFLDG01168">
    <property type="entry name" value="Ferric_reductase_subgroup_(FRE"/>
    <property type="match status" value="1"/>
</dbReference>
<feature type="transmembrane region" description="Helical" evidence="13">
    <location>
        <begin position="254"/>
        <end position="273"/>
    </location>
</feature>
<dbReference type="Proteomes" id="UP001295740">
    <property type="component" value="Unassembled WGS sequence"/>
</dbReference>
<dbReference type="InterPro" id="IPR013130">
    <property type="entry name" value="Fe3_Rdtase_TM_dom"/>
</dbReference>
<dbReference type="PANTHER" id="PTHR32361:SF28">
    <property type="entry name" value="FRP1P"/>
    <property type="match status" value="1"/>
</dbReference>
<feature type="transmembrane region" description="Helical" evidence="13">
    <location>
        <begin position="228"/>
        <end position="248"/>
    </location>
</feature>
<dbReference type="GO" id="GO:0015677">
    <property type="term" value="P:copper ion import"/>
    <property type="evidence" value="ECO:0007669"/>
    <property type="project" value="TreeGrafter"/>
</dbReference>
<evidence type="ECO:0000256" key="3">
    <source>
        <dbReference type="ARBA" id="ARBA00012668"/>
    </source>
</evidence>
<keyword evidence="6 13" id="KW-0812">Transmembrane</keyword>
<feature type="transmembrane region" description="Helical" evidence="13">
    <location>
        <begin position="93"/>
        <end position="117"/>
    </location>
</feature>
<evidence type="ECO:0000256" key="2">
    <source>
        <dbReference type="ARBA" id="ARBA00006278"/>
    </source>
</evidence>
<dbReference type="EC" id="1.16.1.9" evidence="3"/>
<dbReference type="EMBL" id="CAUWAG010000004">
    <property type="protein sequence ID" value="CAJ2503027.1"/>
    <property type="molecule type" value="Genomic_DNA"/>
</dbReference>
<organism evidence="15 16">
    <name type="scientific">Anthostomella pinea</name>
    <dbReference type="NCBI Taxonomy" id="933095"/>
    <lineage>
        <taxon>Eukaryota</taxon>
        <taxon>Fungi</taxon>
        <taxon>Dikarya</taxon>
        <taxon>Ascomycota</taxon>
        <taxon>Pezizomycotina</taxon>
        <taxon>Sordariomycetes</taxon>
        <taxon>Xylariomycetidae</taxon>
        <taxon>Xylariales</taxon>
        <taxon>Xylariaceae</taxon>
        <taxon>Anthostomella</taxon>
    </lineage>
</organism>
<evidence type="ECO:0000256" key="6">
    <source>
        <dbReference type="ARBA" id="ARBA00022692"/>
    </source>
</evidence>
<comment type="caution">
    <text evidence="15">The sequence shown here is derived from an EMBL/GenBank/DDBJ whole genome shotgun (WGS) entry which is preliminary data.</text>
</comment>
<evidence type="ECO:0000256" key="7">
    <source>
        <dbReference type="ARBA" id="ARBA00022982"/>
    </source>
</evidence>
<evidence type="ECO:0000256" key="8">
    <source>
        <dbReference type="ARBA" id="ARBA00022989"/>
    </source>
</evidence>
<evidence type="ECO:0000313" key="16">
    <source>
        <dbReference type="Proteomes" id="UP001295740"/>
    </source>
</evidence>
<accession>A0AAI8YFN8</accession>
<proteinExistence type="inferred from homology"/>
<evidence type="ECO:0000256" key="12">
    <source>
        <dbReference type="ARBA" id="ARBA00048483"/>
    </source>
</evidence>
<keyword evidence="5" id="KW-1003">Cell membrane</keyword>
<dbReference type="SUPFAM" id="SSF52343">
    <property type="entry name" value="Ferredoxin reductase-like, C-terminal NADP-linked domain"/>
    <property type="match status" value="1"/>
</dbReference>
<dbReference type="PROSITE" id="PS51384">
    <property type="entry name" value="FAD_FR"/>
    <property type="match status" value="1"/>
</dbReference>
<evidence type="ECO:0000256" key="4">
    <source>
        <dbReference type="ARBA" id="ARBA00022448"/>
    </source>
</evidence>
<dbReference type="PANTHER" id="PTHR32361">
    <property type="entry name" value="FERRIC/CUPRIC REDUCTASE TRANSMEMBRANE COMPONENT"/>
    <property type="match status" value="1"/>
</dbReference>
<comment type="similarity">
    <text evidence="2">Belongs to the ferric reductase (FRE) family.</text>
</comment>
<dbReference type="InterPro" id="IPR013121">
    <property type="entry name" value="Fe_red_NAD-bd_6"/>
</dbReference>
<gene>
    <name evidence="15" type="ORF">KHLLAP_LOCUS3495</name>
</gene>
<keyword evidence="8 13" id="KW-1133">Transmembrane helix</keyword>
<dbReference type="Pfam" id="PF01794">
    <property type="entry name" value="Ferric_reduct"/>
    <property type="match status" value="1"/>
</dbReference>
<feature type="domain" description="FAD-binding FR-type" evidence="14">
    <location>
        <begin position="265"/>
        <end position="377"/>
    </location>
</feature>
<sequence length="591" mass="65338">MSSSTQVSARAADGGAQAAAALAAWLAARQKDNAAVLTQYSIYLSVLIGIFIVAHWLRYTAVRLQWSRSAVLYPFVALSRAVRRMFIRRLPGFTSVGHAMVVTVFVALNATFSFYRIDVSQPTDLAARFGWMAAGNMALVVFLALKNTPLAFLTAYSYERLNGLHQIAGYTTLLYAILHGTIYPAYFIKAEQWEVLHLEIVNAGIVLGFATLSTVLAGTILRRLNYELFYIVHLVLFVVIVVALGLHRPSFEKFKILIVTVLIAAMWFADRLIRFGRLVYNSINNEAEIYALPNGGTRIVIKKHLFRARPGKHCYVWLPQIRAFETHPFTIVASDPLELIVNTYSGFTKDLHDYAARNSGRSLKVSVEGPYGTLPDPMDYDKVVLVAGGAGATFTFGLAADMLRRMTEDSRQQIDFIWAIREYNNLLWFTQHLNNLRMHSHAPRIALKVHLTKLTTTSPFSSTGSALSDTSSGHSPILPIQKNAEYPVISGPTSPVSPVSLDSEKNEIKEVYRQMEPTSATTSSSDLTLIHGRPDTEGLIRAAVRSVGKDQRILIAACGPNGLLDVVRNTTASCISVDGPAVELHCEQFGW</sequence>
<evidence type="ECO:0000256" key="9">
    <source>
        <dbReference type="ARBA" id="ARBA00023002"/>
    </source>
</evidence>
<evidence type="ECO:0000313" key="15">
    <source>
        <dbReference type="EMBL" id="CAJ2503027.1"/>
    </source>
</evidence>
<evidence type="ECO:0000256" key="13">
    <source>
        <dbReference type="SAM" id="Phobius"/>
    </source>
</evidence>
<dbReference type="CDD" id="cd06186">
    <property type="entry name" value="NOX_Duox_like_FAD_NADP"/>
    <property type="match status" value="1"/>
</dbReference>
<comment type="subcellular location">
    <subcellularLocation>
        <location evidence="1">Cell membrane</location>
        <topology evidence="1">Multi-pass membrane protein</topology>
    </subcellularLocation>
</comment>
<dbReference type="InterPro" id="IPR017938">
    <property type="entry name" value="Riboflavin_synthase-like_b-brl"/>
</dbReference>
<dbReference type="InterPro" id="IPR051410">
    <property type="entry name" value="Ferric/Cupric_Reductase"/>
</dbReference>
<dbReference type="AlphaFoldDB" id="A0AAI8YFN8"/>
<dbReference type="GO" id="GO:0006826">
    <property type="term" value="P:iron ion transport"/>
    <property type="evidence" value="ECO:0007669"/>
    <property type="project" value="TreeGrafter"/>
</dbReference>
<keyword evidence="4" id="KW-0813">Transport</keyword>
<keyword evidence="11 13" id="KW-0472">Membrane</keyword>
<keyword evidence="7" id="KW-0249">Electron transport</keyword>
<keyword evidence="10" id="KW-0406">Ion transport</keyword>